<comment type="catalytic activity">
    <reaction evidence="1 7">
        <text>5-hydroxyisourate + H2O = 5-hydroxy-2-oxo-4-ureido-2,5-dihydro-1H-imidazole-5-carboxylate + H(+)</text>
        <dbReference type="Rhea" id="RHEA:23736"/>
        <dbReference type="ChEBI" id="CHEBI:15377"/>
        <dbReference type="ChEBI" id="CHEBI:15378"/>
        <dbReference type="ChEBI" id="CHEBI:18072"/>
        <dbReference type="ChEBI" id="CHEBI:58639"/>
        <dbReference type="EC" id="3.5.2.17"/>
    </reaction>
</comment>
<dbReference type="Gene3D" id="2.60.40.180">
    <property type="entry name" value="Transthyretin/hydroxyisourate hydrolase domain"/>
    <property type="match status" value="1"/>
</dbReference>
<dbReference type="EC" id="3.5.2.17" evidence="7"/>
<evidence type="ECO:0000256" key="4">
    <source>
        <dbReference type="ARBA" id="ARBA00011881"/>
    </source>
</evidence>
<evidence type="ECO:0000256" key="5">
    <source>
        <dbReference type="ARBA" id="ARBA00022631"/>
    </source>
</evidence>
<reference evidence="9 10" key="1">
    <citation type="submission" date="2018-06" db="EMBL/GenBank/DDBJ databases">
        <title>Genomic Encyclopedia of Type Strains, Phase III (KMG-III): the genomes of soil and plant-associated and newly described type strains.</title>
        <authorList>
            <person name="Whitman W."/>
        </authorList>
    </citation>
    <scope>NUCLEOTIDE SEQUENCE [LARGE SCALE GENOMIC DNA]</scope>
    <source>
        <strain evidence="9 10">CGMCC 4.7090</strain>
    </source>
</reference>
<dbReference type="InterPro" id="IPR023416">
    <property type="entry name" value="Transthyretin/HIU_hydrolase_d"/>
</dbReference>
<comment type="similarity">
    <text evidence="3 7">Belongs to the transthyretin family. 5-hydroxyisourate hydrolase subfamily.</text>
</comment>
<dbReference type="GO" id="GO:0033971">
    <property type="term" value="F:hydroxyisourate hydrolase activity"/>
    <property type="evidence" value="ECO:0007669"/>
    <property type="project" value="UniProtKB-EC"/>
</dbReference>
<keyword evidence="5 7" id="KW-0659">Purine metabolism</keyword>
<comment type="caution">
    <text evidence="9">The sequence shown here is derived from an EMBL/GenBank/DDBJ whole genome shotgun (WGS) entry which is preliminary data.</text>
</comment>
<dbReference type="AlphaFoldDB" id="A0A327ZDQ5"/>
<evidence type="ECO:0000256" key="2">
    <source>
        <dbReference type="ARBA" id="ARBA00002704"/>
    </source>
</evidence>
<dbReference type="CDD" id="cd05822">
    <property type="entry name" value="TLP_HIUase"/>
    <property type="match status" value="1"/>
</dbReference>
<dbReference type="Proteomes" id="UP000249341">
    <property type="component" value="Unassembled WGS sequence"/>
</dbReference>
<evidence type="ECO:0000313" key="9">
    <source>
        <dbReference type="EMBL" id="RAK38408.1"/>
    </source>
</evidence>
<name>A0A327ZDQ5_9ACTN</name>
<dbReference type="RefSeq" id="WP_111649494.1">
    <property type="nucleotide sequence ID" value="NZ_JACHWI010000002.1"/>
</dbReference>
<dbReference type="PANTHER" id="PTHR10395">
    <property type="entry name" value="URICASE AND TRANSTHYRETIN-RELATED"/>
    <property type="match status" value="1"/>
</dbReference>
<keyword evidence="6 7" id="KW-0378">Hydrolase</keyword>
<evidence type="ECO:0000313" key="10">
    <source>
        <dbReference type="Proteomes" id="UP000249341"/>
    </source>
</evidence>
<organism evidence="9 10">
    <name type="scientific">Actinoplanes lutulentus</name>
    <dbReference type="NCBI Taxonomy" id="1287878"/>
    <lineage>
        <taxon>Bacteria</taxon>
        <taxon>Bacillati</taxon>
        <taxon>Actinomycetota</taxon>
        <taxon>Actinomycetes</taxon>
        <taxon>Micromonosporales</taxon>
        <taxon>Micromonosporaceae</taxon>
        <taxon>Actinoplanes</taxon>
    </lineage>
</organism>
<dbReference type="InterPro" id="IPR036817">
    <property type="entry name" value="Transthyretin/HIU_hydrolase_sf"/>
</dbReference>
<evidence type="ECO:0000256" key="7">
    <source>
        <dbReference type="RuleBase" id="RU361270"/>
    </source>
</evidence>
<dbReference type="OrthoDB" id="9792386at2"/>
<proteinExistence type="inferred from homology"/>
<gene>
    <name evidence="9" type="ORF">B0I29_105356</name>
</gene>
<dbReference type="NCBIfam" id="TIGR02962">
    <property type="entry name" value="hdxy_isourate"/>
    <property type="match status" value="1"/>
</dbReference>
<dbReference type="Pfam" id="PF00576">
    <property type="entry name" value="Transthyretin"/>
    <property type="match status" value="1"/>
</dbReference>
<feature type="domain" description="Transthyretin/hydroxyisourate hydrolase" evidence="8">
    <location>
        <begin position="15"/>
        <end position="119"/>
    </location>
</feature>
<sequence>MPSDDGTAAEFHARISTHILDTVTGDPARDVYVRLERRDSEGWQTVAEGRTDGDGRFRFQVPVRDWQAGGYRLFFYVEPYLGADSFFPEITVAFHVHDPDRHYHVPLLLSRYGYTTYRGS</sequence>
<dbReference type="PROSITE" id="PS00768">
    <property type="entry name" value="TRANSTHYRETIN_1"/>
    <property type="match status" value="1"/>
</dbReference>
<comment type="subunit">
    <text evidence="4 7">Homotetramer.</text>
</comment>
<dbReference type="InterPro" id="IPR023418">
    <property type="entry name" value="Thyroxine_BS"/>
</dbReference>
<keyword evidence="10" id="KW-1185">Reference proteome</keyword>
<evidence type="ECO:0000256" key="1">
    <source>
        <dbReference type="ARBA" id="ARBA00001043"/>
    </source>
</evidence>
<protein>
    <recommendedName>
        <fullName evidence="7">5-hydroxyisourate hydrolase</fullName>
        <shortName evidence="7">HIU hydrolase</shortName>
        <shortName evidence="7">HIUHase</shortName>
        <ecNumber evidence="7">3.5.2.17</ecNumber>
    </recommendedName>
</protein>
<dbReference type="PANTHER" id="PTHR10395:SF7">
    <property type="entry name" value="5-HYDROXYISOURATE HYDROLASE"/>
    <property type="match status" value="1"/>
</dbReference>
<accession>A0A327ZDQ5</accession>
<dbReference type="SUPFAM" id="SSF49472">
    <property type="entry name" value="Transthyretin (synonym: prealbumin)"/>
    <property type="match status" value="1"/>
</dbReference>
<dbReference type="EMBL" id="QLMJ01000005">
    <property type="protein sequence ID" value="RAK38408.1"/>
    <property type="molecule type" value="Genomic_DNA"/>
</dbReference>
<dbReference type="InterPro" id="IPR014306">
    <property type="entry name" value="Hydroxyisourate_hydrolase"/>
</dbReference>
<dbReference type="GO" id="GO:0006144">
    <property type="term" value="P:purine nucleobase metabolic process"/>
    <property type="evidence" value="ECO:0007669"/>
    <property type="project" value="UniProtKB-KW"/>
</dbReference>
<comment type="function">
    <text evidence="2">Catalyzes the hydrolysis of 5-hydroxyisourate (HIU) to 2-oxo-4-hydroxy-4-carboxy-5-ureidoimidazoline (OHCU).</text>
</comment>
<evidence type="ECO:0000256" key="6">
    <source>
        <dbReference type="ARBA" id="ARBA00022801"/>
    </source>
</evidence>
<evidence type="ECO:0000256" key="3">
    <source>
        <dbReference type="ARBA" id="ARBA00009850"/>
    </source>
</evidence>
<evidence type="ECO:0000259" key="8">
    <source>
        <dbReference type="Pfam" id="PF00576"/>
    </source>
</evidence>